<dbReference type="InParanoid" id="A0A369KDM0"/>
<proteinExistence type="predicted"/>
<sequence length="417" mass="46951">MSKVTCCITFGRNCIKTLSRIRIPARPLVKPPVEPTTSTSPPRVPEKRGREDSDEDGASSSDVPAVKRLRRKVPHPPHSEVRVTPTSDEEVEISLIRRPLPRIRTPPPLDSMLFVHRSSSPFGMPGTPSAMMVSPGSAVLASFRASNVHLAGSLVPEGDLIDFMGSSPSAILEVSLRLGSMVLLIPATSKMERLRRQLKEIEAERNGLCTRMGELETLCMELELQVGAMEMERDHLRGIEHSLQDMDIRLGTAERERDNFEESLGHEQDLNHEARRFYDKWGDEDLVALDALRRIKLEAGEGPDTEGGLFERNAVLKHRIQELTKIVDKLRDENRALLMDGKAVQRGVQHFHSVMSEYELQLAGVLTCWRVQSDKRLEYNIRSIQEAMRKSLVEEAADPSVLFPIHSIPMFERDYGL</sequence>
<gene>
    <name evidence="3" type="ORF">Hypma_000172</name>
</gene>
<comment type="caution">
    <text evidence="3">The sequence shown here is derived from an EMBL/GenBank/DDBJ whole genome shotgun (WGS) entry which is preliminary data.</text>
</comment>
<feature type="coiled-coil region" evidence="1">
    <location>
        <begin position="184"/>
        <end position="211"/>
    </location>
</feature>
<keyword evidence="4" id="KW-1185">Reference proteome</keyword>
<evidence type="ECO:0000256" key="1">
    <source>
        <dbReference type="SAM" id="Coils"/>
    </source>
</evidence>
<evidence type="ECO:0000313" key="4">
    <source>
        <dbReference type="Proteomes" id="UP000076154"/>
    </source>
</evidence>
<dbReference type="EMBL" id="LUEZ02000002">
    <property type="protein sequence ID" value="RDB30977.1"/>
    <property type="molecule type" value="Genomic_DNA"/>
</dbReference>
<organism evidence="3 4">
    <name type="scientific">Hypsizygus marmoreus</name>
    <name type="common">White beech mushroom</name>
    <name type="synonym">Agaricus marmoreus</name>
    <dbReference type="NCBI Taxonomy" id="39966"/>
    <lineage>
        <taxon>Eukaryota</taxon>
        <taxon>Fungi</taxon>
        <taxon>Dikarya</taxon>
        <taxon>Basidiomycota</taxon>
        <taxon>Agaricomycotina</taxon>
        <taxon>Agaricomycetes</taxon>
        <taxon>Agaricomycetidae</taxon>
        <taxon>Agaricales</taxon>
        <taxon>Tricholomatineae</taxon>
        <taxon>Lyophyllaceae</taxon>
        <taxon>Hypsizygus</taxon>
    </lineage>
</organism>
<dbReference type="AlphaFoldDB" id="A0A369KDM0"/>
<accession>A0A369KDM0</accession>
<reference evidence="3" key="1">
    <citation type="submission" date="2018-04" db="EMBL/GenBank/DDBJ databases">
        <title>Whole genome sequencing of Hypsizygus marmoreus.</title>
        <authorList>
            <person name="Choi I.-G."/>
            <person name="Min B."/>
            <person name="Kim J.-G."/>
            <person name="Kim S."/>
            <person name="Oh Y.-L."/>
            <person name="Kong W.-S."/>
            <person name="Park H."/>
            <person name="Jeong J."/>
            <person name="Song E.-S."/>
        </authorList>
    </citation>
    <scope>NUCLEOTIDE SEQUENCE [LARGE SCALE GENOMIC DNA]</scope>
    <source>
        <strain evidence="3">51987-8</strain>
    </source>
</reference>
<protein>
    <submittedName>
        <fullName evidence="3">Uncharacterized protein</fullName>
    </submittedName>
</protein>
<feature type="region of interest" description="Disordered" evidence="2">
    <location>
        <begin position="26"/>
        <end position="86"/>
    </location>
</feature>
<feature type="coiled-coil region" evidence="1">
    <location>
        <begin position="313"/>
        <end position="340"/>
    </location>
</feature>
<evidence type="ECO:0000256" key="2">
    <source>
        <dbReference type="SAM" id="MobiDB-lite"/>
    </source>
</evidence>
<keyword evidence="1" id="KW-0175">Coiled coil</keyword>
<dbReference type="Proteomes" id="UP000076154">
    <property type="component" value="Unassembled WGS sequence"/>
</dbReference>
<name>A0A369KDM0_HYPMA</name>
<evidence type="ECO:0000313" key="3">
    <source>
        <dbReference type="EMBL" id="RDB30977.1"/>
    </source>
</evidence>